<dbReference type="SUPFAM" id="SSF51230">
    <property type="entry name" value="Single hybrid motif"/>
    <property type="match status" value="1"/>
</dbReference>
<dbReference type="KEGG" id="dao:Desac_2889"/>
<reference evidence="11" key="2">
    <citation type="submission" date="2011-03" db="EMBL/GenBank/DDBJ databases">
        <title>The complete genome of Desulfobacca acetoxidans DSM 11109.</title>
        <authorList>
            <consortium name="US DOE Joint Genome Institute (JGI-PGF)"/>
            <person name="Lucas S."/>
            <person name="Copeland A."/>
            <person name="Lapidus A."/>
            <person name="Bruce D."/>
            <person name="Goodwin L."/>
            <person name="Pitluck S."/>
            <person name="Peters L."/>
            <person name="Kyrpides N."/>
            <person name="Mavromatis K."/>
            <person name="Ivanova N."/>
            <person name="Ovchinnikova G."/>
            <person name="Teshima H."/>
            <person name="Detter J.C."/>
            <person name="Han C."/>
            <person name="Land M."/>
            <person name="Hauser L."/>
            <person name="Markowitz V."/>
            <person name="Cheng J.-F."/>
            <person name="Hugenholtz P."/>
            <person name="Woyke T."/>
            <person name="Wu D."/>
            <person name="Spring S."/>
            <person name="Schueler E."/>
            <person name="Brambilla E."/>
            <person name="Klenk H.-P."/>
            <person name="Eisen J.A."/>
        </authorList>
    </citation>
    <scope>NUCLEOTIDE SEQUENCE [LARGE SCALE GENOMIC DNA]</scope>
    <source>
        <strain evidence="11">ATCC 700848 / DSM 11109 / ASRB2</strain>
    </source>
</reference>
<dbReference type="GO" id="GO:0016407">
    <property type="term" value="F:acetyltransferase activity"/>
    <property type="evidence" value="ECO:0007669"/>
    <property type="project" value="TreeGrafter"/>
</dbReference>
<gene>
    <name evidence="10" type="ordered locus">Desac_2889</name>
</gene>
<evidence type="ECO:0000313" key="10">
    <source>
        <dbReference type="EMBL" id="AEB10689.1"/>
    </source>
</evidence>
<dbReference type="GO" id="GO:0005737">
    <property type="term" value="C:cytoplasm"/>
    <property type="evidence" value="ECO:0007669"/>
    <property type="project" value="TreeGrafter"/>
</dbReference>
<dbReference type="InterPro" id="IPR050743">
    <property type="entry name" value="2-oxoacid_DH_E2_comp"/>
</dbReference>
<dbReference type="AlphaFoldDB" id="F2NE59"/>
<dbReference type="Gene3D" id="2.40.50.100">
    <property type="match status" value="1"/>
</dbReference>
<comment type="similarity">
    <text evidence="2 7">Belongs to the 2-oxoacid dehydrogenase family.</text>
</comment>
<dbReference type="STRING" id="880072.Desac_2889"/>
<keyword evidence="4 7" id="KW-0808">Transferase</keyword>
<dbReference type="SUPFAM" id="SSF47005">
    <property type="entry name" value="Peripheral subunit-binding domain of 2-oxo acid dehydrogenase complex"/>
    <property type="match status" value="1"/>
</dbReference>
<evidence type="ECO:0000313" key="11">
    <source>
        <dbReference type="Proteomes" id="UP000000483"/>
    </source>
</evidence>
<name>F2NE59_DESAR</name>
<protein>
    <recommendedName>
        <fullName evidence="7">Dihydrolipoamide acetyltransferase component of pyruvate dehydrogenase complex</fullName>
        <ecNumber evidence="7">2.3.1.-</ecNumber>
    </recommendedName>
</protein>
<proteinExistence type="inferred from homology"/>
<evidence type="ECO:0000256" key="3">
    <source>
        <dbReference type="ARBA" id="ARBA00011484"/>
    </source>
</evidence>
<evidence type="ECO:0000256" key="6">
    <source>
        <dbReference type="ARBA" id="ARBA00023315"/>
    </source>
</evidence>
<comment type="cofactor">
    <cofactor evidence="1 7">
        <name>(R)-lipoate</name>
        <dbReference type="ChEBI" id="CHEBI:83088"/>
    </cofactor>
</comment>
<keyword evidence="5 7" id="KW-0450">Lipoyl</keyword>
<feature type="domain" description="Peripheral subunit-binding (PSBD)" evidence="9">
    <location>
        <begin position="111"/>
        <end position="148"/>
    </location>
</feature>
<dbReference type="RefSeq" id="WP_013707798.1">
    <property type="nucleotide sequence ID" value="NC_015388.1"/>
</dbReference>
<dbReference type="InterPro" id="IPR003016">
    <property type="entry name" value="2-oxoA_DH_lipoyl-BS"/>
</dbReference>
<evidence type="ECO:0000256" key="1">
    <source>
        <dbReference type="ARBA" id="ARBA00001938"/>
    </source>
</evidence>
<sequence>MALEFKLPDVGEGLTEGELLAWLVQEGDRVKEGQPLARIETDKAIVEIPAPGDGVVSELKFSEGAVIHVGEVFIVLAELTETVIPASPVGVGVVGVLEEAPAEEAPVRSILATPVVRQLAKELGLDLATVTGSGREGRILESDVRQAAAAAGSVAVSKSPPGETTPKEVAVSELKPTARKVKKYDFFGYIDHVPFKGLRKTIARNVSRSQQTAVTVTATDEADITELQRLRERARALVVNQAVHLTLLPFLVRAVVAALKDHPYLNATLDEESEDIILKKYYNIGIATDTAEGLMVPVIKNAGDKGILELAREIQDLSAKARDRSIDLADLQGGSFTITNYGAIRGIFGTPVINYPEVAIIGLGRVQELPRVRAGTIEIRQVLPISLSFDHRVVDGGQAARFIQQFIGYVEEPALIMI</sequence>
<evidence type="ECO:0000256" key="5">
    <source>
        <dbReference type="ARBA" id="ARBA00022823"/>
    </source>
</evidence>
<dbReference type="InterPro" id="IPR004167">
    <property type="entry name" value="PSBD"/>
</dbReference>
<dbReference type="Gene3D" id="4.10.320.10">
    <property type="entry name" value="E3-binding domain"/>
    <property type="match status" value="1"/>
</dbReference>
<keyword evidence="6 7" id="KW-0012">Acyltransferase</keyword>
<evidence type="ECO:0000259" key="8">
    <source>
        <dbReference type="PROSITE" id="PS50968"/>
    </source>
</evidence>
<dbReference type="InterPro" id="IPR023213">
    <property type="entry name" value="CAT-like_dom_sf"/>
</dbReference>
<evidence type="ECO:0000256" key="7">
    <source>
        <dbReference type="RuleBase" id="RU003423"/>
    </source>
</evidence>
<dbReference type="InterPro" id="IPR036625">
    <property type="entry name" value="E3-bd_dom_sf"/>
</dbReference>
<dbReference type="EMBL" id="CP002629">
    <property type="protein sequence ID" value="AEB10689.1"/>
    <property type="molecule type" value="Genomic_DNA"/>
</dbReference>
<dbReference type="Pfam" id="PF00198">
    <property type="entry name" value="2-oxoacid_dh"/>
    <property type="match status" value="1"/>
</dbReference>
<dbReference type="GO" id="GO:0031405">
    <property type="term" value="F:lipoic acid binding"/>
    <property type="evidence" value="ECO:0007669"/>
    <property type="project" value="TreeGrafter"/>
</dbReference>
<dbReference type="EC" id="2.3.1.-" evidence="7"/>
<dbReference type="PANTHER" id="PTHR43178:SF5">
    <property type="entry name" value="LIPOAMIDE ACYLTRANSFERASE COMPONENT OF BRANCHED-CHAIN ALPHA-KETO ACID DEHYDROGENASE COMPLEX, MITOCHONDRIAL"/>
    <property type="match status" value="1"/>
</dbReference>
<dbReference type="eggNOG" id="COG0508">
    <property type="taxonomic scope" value="Bacteria"/>
</dbReference>
<dbReference type="PROSITE" id="PS50968">
    <property type="entry name" value="BIOTINYL_LIPOYL"/>
    <property type="match status" value="1"/>
</dbReference>
<dbReference type="InterPro" id="IPR011053">
    <property type="entry name" value="Single_hybrid_motif"/>
</dbReference>
<evidence type="ECO:0000256" key="4">
    <source>
        <dbReference type="ARBA" id="ARBA00022679"/>
    </source>
</evidence>
<dbReference type="InterPro" id="IPR000089">
    <property type="entry name" value="Biotin_lipoyl"/>
</dbReference>
<dbReference type="FunFam" id="3.30.559.10:FF:000007">
    <property type="entry name" value="Dihydrolipoamide acetyltransferase component of pyruvate dehydrogenase complex"/>
    <property type="match status" value="1"/>
</dbReference>
<evidence type="ECO:0000256" key="2">
    <source>
        <dbReference type="ARBA" id="ARBA00007317"/>
    </source>
</evidence>
<keyword evidence="11" id="KW-1185">Reference proteome</keyword>
<dbReference type="Pfam" id="PF00364">
    <property type="entry name" value="Biotin_lipoyl"/>
    <property type="match status" value="1"/>
</dbReference>
<accession>F2NE59</accession>
<reference evidence="10 11" key="1">
    <citation type="journal article" date="2011" name="Stand. Genomic Sci.">
        <title>Complete genome sequence of the acetate-degrading sulfate reducer Desulfobacca acetoxidans type strain (ASRB2).</title>
        <authorList>
            <person name="Goker M."/>
            <person name="Teshima H."/>
            <person name="Lapidus A."/>
            <person name="Nolan M."/>
            <person name="Lucas S."/>
            <person name="Hammon N."/>
            <person name="Deshpande S."/>
            <person name="Cheng J.F."/>
            <person name="Tapia R."/>
            <person name="Han C."/>
            <person name="Goodwin L."/>
            <person name="Pitluck S."/>
            <person name="Huntemann M."/>
            <person name="Liolios K."/>
            <person name="Ivanova N."/>
            <person name="Pagani I."/>
            <person name="Mavromatis K."/>
            <person name="Ovchinikova G."/>
            <person name="Pati A."/>
            <person name="Chen A."/>
            <person name="Palaniappan K."/>
            <person name="Land M."/>
            <person name="Hauser L."/>
            <person name="Brambilla E.M."/>
            <person name="Rohde M."/>
            <person name="Spring S."/>
            <person name="Detter J.C."/>
            <person name="Woyke T."/>
            <person name="Bristow J."/>
            <person name="Eisen J.A."/>
            <person name="Markowitz V."/>
            <person name="Hugenholtz P."/>
            <person name="Kyrpides N.C."/>
            <person name="Klenk H.P."/>
        </authorList>
    </citation>
    <scope>NUCLEOTIDE SEQUENCE [LARGE SCALE GENOMIC DNA]</scope>
    <source>
        <strain evidence="11">ATCC 700848 / DSM 11109 / ASRB2</strain>
    </source>
</reference>
<feature type="domain" description="Lipoyl-binding" evidence="8">
    <location>
        <begin position="2"/>
        <end position="77"/>
    </location>
</feature>
<dbReference type="CDD" id="cd06849">
    <property type="entry name" value="lipoyl_domain"/>
    <property type="match status" value="1"/>
</dbReference>
<dbReference type="InterPro" id="IPR001078">
    <property type="entry name" value="2-oxoacid_DH_actylTfrase"/>
</dbReference>
<organism evidence="10 11">
    <name type="scientific">Desulfobacca acetoxidans (strain ATCC 700848 / DSM 11109 / ASRB2)</name>
    <dbReference type="NCBI Taxonomy" id="880072"/>
    <lineage>
        <taxon>Bacteria</taxon>
        <taxon>Pseudomonadati</taxon>
        <taxon>Thermodesulfobacteriota</taxon>
        <taxon>Desulfobaccia</taxon>
        <taxon>Desulfobaccales</taxon>
        <taxon>Desulfobaccaceae</taxon>
        <taxon>Desulfobacca</taxon>
    </lineage>
</organism>
<dbReference type="PROSITE" id="PS00189">
    <property type="entry name" value="LIPOYL"/>
    <property type="match status" value="1"/>
</dbReference>
<dbReference type="PANTHER" id="PTHR43178">
    <property type="entry name" value="DIHYDROLIPOAMIDE ACETYLTRANSFERASE COMPONENT OF PYRUVATE DEHYDROGENASE COMPLEX"/>
    <property type="match status" value="1"/>
</dbReference>
<dbReference type="OrthoDB" id="9805770at2"/>
<dbReference type="Pfam" id="PF02817">
    <property type="entry name" value="E3_binding"/>
    <property type="match status" value="1"/>
</dbReference>
<dbReference type="HOGENOM" id="CLU_016733_10_0_7"/>
<evidence type="ECO:0000259" key="9">
    <source>
        <dbReference type="PROSITE" id="PS51826"/>
    </source>
</evidence>
<dbReference type="Proteomes" id="UP000000483">
    <property type="component" value="Chromosome"/>
</dbReference>
<dbReference type="PROSITE" id="PS51826">
    <property type="entry name" value="PSBD"/>
    <property type="match status" value="1"/>
</dbReference>
<dbReference type="Gene3D" id="3.30.559.10">
    <property type="entry name" value="Chloramphenicol acetyltransferase-like domain"/>
    <property type="match status" value="1"/>
</dbReference>
<comment type="subunit">
    <text evidence="3">Forms a 24-polypeptide structural core with octahedral symmetry.</text>
</comment>
<dbReference type="SUPFAM" id="SSF52777">
    <property type="entry name" value="CoA-dependent acyltransferases"/>
    <property type="match status" value="1"/>
</dbReference>